<proteinExistence type="predicted"/>
<gene>
    <name evidence="2" type="ORF">N7G274_001733</name>
</gene>
<accession>A0ABR4ALB9</accession>
<feature type="compositionally biased region" description="Polar residues" evidence="1">
    <location>
        <begin position="106"/>
        <end position="118"/>
    </location>
</feature>
<organism evidence="2 3">
    <name type="scientific">Stereocaulon virgatum</name>
    <dbReference type="NCBI Taxonomy" id="373712"/>
    <lineage>
        <taxon>Eukaryota</taxon>
        <taxon>Fungi</taxon>
        <taxon>Dikarya</taxon>
        <taxon>Ascomycota</taxon>
        <taxon>Pezizomycotina</taxon>
        <taxon>Lecanoromycetes</taxon>
        <taxon>OSLEUM clade</taxon>
        <taxon>Lecanoromycetidae</taxon>
        <taxon>Lecanorales</taxon>
        <taxon>Lecanorineae</taxon>
        <taxon>Stereocaulaceae</taxon>
        <taxon>Stereocaulon</taxon>
    </lineage>
</organism>
<dbReference type="Proteomes" id="UP001590950">
    <property type="component" value="Unassembled WGS sequence"/>
</dbReference>
<feature type="region of interest" description="Disordered" evidence="1">
    <location>
        <begin position="102"/>
        <end position="134"/>
    </location>
</feature>
<dbReference type="EMBL" id="JBEFKJ010000004">
    <property type="protein sequence ID" value="KAL2046286.1"/>
    <property type="molecule type" value="Genomic_DNA"/>
</dbReference>
<comment type="caution">
    <text evidence="2">The sequence shown here is derived from an EMBL/GenBank/DDBJ whole genome shotgun (WGS) entry which is preliminary data.</text>
</comment>
<evidence type="ECO:0000256" key="1">
    <source>
        <dbReference type="SAM" id="MobiDB-lite"/>
    </source>
</evidence>
<evidence type="ECO:0000313" key="3">
    <source>
        <dbReference type="Proteomes" id="UP001590950"/>
    </source>
</evidence>
<reference evidence="2 3" key="1">
    <citation type="submission" date="2024-09" db="EMBL/GenBank/DDBJ databases">
        <title>Rethinking Asexuality: The Enigmatic Case of Functional Sexual Genes in Lepraria (Stereocaulaceae).</title>
        <authorList>
            <person name="Doellman M."/>
            <person name="Sun Y."/>
            <person name="Barcenas-Pena A."/>
            <person name="Lumbsch H.T."/>
            <person name="Grewe F."/>
        </authorList>
    </citation>
    <scope>NUCLEOTIDE SEQUENCE [LARGE SCALE GENOMIC DNA]</scope>
    <source>
        <strain evidence="2 3">Mercado 3170</strain>
    </source>
</reference>
<name>A0ABR4ALB9_9LECA</name>
<protein>
    <submittedName>
        <fullName evidence="2">Uncharacterized protein</fullName>
    </submittedName>
</protein>
<sequence length="134" mass="15015">MTKHLCSVDFMPLGIGRPPKSLWVQISRQIRGQDHETFIFSVPTWKSNMSKSTAKLTQSNLTRHIESQKAQEGASEKQMMKRFQEENDSYRGFLATGVSSYRKGEQATNARRSNSQGCGDQGPAVEGSGFRKTI</sequence>
<feature type="region of interest" description="Disordered" evidence="1">
    <location>
        <begin position="65"/>
        <end position="86"/>
    </location>
</feature>
<keyword evidence="3" id="KW-1185">Reference proteome</keyword>
<evidence type="ECO:0000313" key="2">
    <source>
        <dbReference type="EMBL" id="KAL2046286.1"/>
    </source>
</evidence>